<accession>E1R4C8</accession>
<sequence length="673" mass="78010">MNSKFWWQDRPWRIVQTNMREIDMRDISAKQYVADMKAFHANAAIINTGGIVASYDTKFPFHFKNEYLTGDSLKEIIRACQSEGIRVFSRVDFSKVRTPIYEHHPDWAYVSPKGKIIDYYGNIHVCFNSEYQQRHAISIMREIIRELNPDGIFMNMGGYFVAYDYTHGWQGICQCENCQRRFHEMFGKKLPVEENENDPIFQQYMVFQQKTTEAYYEHIKEMVAEEKPDLCFAPRRDMLRGEAGTFLENPKQNYHYKASEIIKTEKTSYPERIASVTSVDFIDMIYRHSSVSPYQQGLRIAQSLANGGTSDYYMVGRLDTHGDKSGYTEVQRMFKYHEDNEDDYVDIETNARIALIKPIGGLHSFLSMKKLDEYIGWFNILSEHHHVFDCIEDQVLDQRSLDTYSLLIFPDVNQLDEKTAEKMDQFVQSGGTVVCVGTTGFFDKSNNRRSGSALTSLGIRRIGKITNDILSAYFSFSSKKGFPRFGQTDYVYLHNTYIYADYNDSVKKHMRLIPPHRFAPPENAYHTNITDYPAFTINNYGKGRAVYIPWYPGDEFQRFGFPSMDNFMADLLENTLGYEPVESNAPPAVEITWNKKKDDSASYVHLINGTGYFNNSYFEPVDLHDIYVAVPCSKEPSSVKSMLTGKECNYELKGNKIYFYLDTLTSFEAIKIE</sequence>
<name>E1R4C8_SEDSS</name>
<dbReference type="SUPFAM" id="SSF52317">
    <property type="entry name" value="Class I glutamine amidotransferase-like"/>
    <property type="match status" value="1"/>
</dbReference>
<dbReference type="InterPro" id="IPR028212">
    <property type="entry name" value="GHL6"/>
</dbReference>
<gene>
    <name evidence="2" type="ordered locus">Spirs_2559</name>
</gene>
<evidence type="ECO:0000313" key="3">
    <source>
        <dbReference type="Proteomes" id="UP000002318"/>
    </source>
</evidence>
<dbReference type="GO" id="GO:0005975">
    <property type="term" value="P:carbohydrate metabolic process"/>
    <property type="evidence" value="ECO:0007669"/>
    <property type="project" value="InterPro"/>
</dbReference>
<dbReference type="InterPro" id="IPR013738">
    <property type="entry name" value="Beta_galactosidase_Trimer"/>
</dbReference>
<dbReference type="Gene3D" id="3.40.50.880">
    <property type="match status" value="1"/>
</dbReference>
<reference evidence="2 3" key="1">
    <citation type="journal article" date="2010" name="Stand. Genomic Sci.">
        <title>Complete genome sequence of Spirochaeta smaragdinae type strain (SEBR 4228).</title>
        <authorList>
            <person name="Mavromatis K."/>
            <person name="Yasawong M."/>
            <person name="Chertkov O."/>
            <person name="Lapidus A."/>
            <person name="Lucas S."/>
            <person name="Nolan M."/>
            <person name="Del Rio T.G."/>
            <person name="Tice H."/>
            <person name="Cheng J.F."/>
            <person name="Pitluck S."/>
            <person name="Liolios K."/>
            <person name="Ivanova N."/>
            <person name="Tapia R."/>
            <person name="Han C."/>
            <person name="Bruce D."/>
            <person name="Goodwin L."/>
            <person name="Pati A."/>
            <person name="Chen A."/>
            <person name="Palaniappan K."/>
            <person name="Land M."/>
            <person name="Hauser L."/>
            <person name="Chang Y.J."/>
            <person name="Jeffries C.D."/>
            <person name="Detter J.C."/>
            <person name="Rohde M."/>
            <person name="Brambilla E."/>
            <person name="Spring S."/>
            <person name="Goker M."/>
            <person name="Sikorski J."/>
            <person name="Woyke T."/>
            <person name="Bristow J."/>
            <person name="Eisen J.A."/>
            <person name="Markowitz V."/>
            <person name="Hugenholtz P."/>
            <person name="Klenk H.P."/>
            <person name="Kyrpides N.C."/>
        </authorList>
    </citation>
    <scope>NUCLEOTIDE SEQUENCE [LARGE SCALE GENOMIC DNA]</scope>
    <source>
        <strain evidence="3">DSM 11293 / JCM 15392 / SEBR 4228</strain>
    </source>
</reference>
<dbReference type="CDD" id="cd03143">
    <property type="entry name" value="A4_beta-galactosidase_middle_domain"/>
    <property type="match status" value="1"/>
</dbReference>
<dbReference type="InterPro" id="IPR029062">
    <property type="entry name" value="Class_I_gatase-like"/>
</dbReference>
<dbReference type="Pfam" id="PF14871">
    <property type="entry name" value="GHL6"/>
    <property type="match status" value="1"/>
</dbReference>
<dbReference type="AlphaFoldDB" id="E1R4C8"/>
<dbReference type="Gene3D" id="3.20.20.80">
    <property type="entry name" value="Glycosidases"/>
    <property type="match status" value="1"/>
</dbReference>
<dbReference type="EMBL" id="CP002116">
    <property type="protein sequence ID" value="ADK81669.1"/>
    <property type="molecule type" value="Genomic_DNA"/>
</dbReference>
<dbReference type="eggNOG" id="COG1874">
    <property type="taxonomic scope" value="Bacteria"/>
</dbReference>
<dbReference type="GO" id="GO:0004565">
    <property type="term" value="F:beta-galactosidase activity"/>
    <property type="evidence" value="ECO:0007669"/>
    <property type="project" value="InterPro"/>
</dbReference>
<proteinExistence type="predicted"/>
<protein>
    <recommendedName>
        <fullName evidence="1">Beta-galactosidase trimerisation domain-containing protein</fullName>
    </recommendedName>
</protein>
<organism evidence="2 3">
    <name type="scientific">Sediminispirochaeta smaragdinae (strain DSM 11293 / JCM 15392 / SEBR 4228)</name>
    <name type="common">Spirochaeta smaragdinae</name>
    <dbReference type="NCBI Taxonomy" id="573413"/>
    <lineage>
        <taxon>Bacteria</taxon>
        <taxon>Pseudomonadati</taxon>
        <taxon>Spirochaetota</taxon>
        <taxon>Spirochaetia</taxon>
        <taxon>Spirochaetales</taxon>
        <taxon>Spirochaetaceae</taxon>
        <taxon>Sediminispirochaeta</taxon>
    </lineage>
</organism>
<dbReference type="HOGENOM" id="CLU_020573_0_0_12"/>
<dbReference type="Proteomes" id="UP000002318">
    <property type="component" value="Chromosome"/>
</dbReference>
<dbReference type="RefSeq" id="WP_013255131.1">
    <property type="nucleotide sequence ID" value="NC_014364.1"/>
</dbReference>
<keyword evidence="3" id="KW-1185">Reference proteome</keyword>
<dbReference type="STRING" id="573413.Spirs_2559"/>
<dbReference type="Pfam" id="PF08532">
    <property type="entry name" value="Glyco_hydro_42M"/>
    <property type="match status" value="1"/>
</dbReference>
<evidence type="ECO:0000313" key="2">
    <source>
        <dbReference type="EMBL" id="ADK81669.1"/>
    </source>
</evidence>
<feature type="domain" description="Beta-galactosidase trimerisation" evidence="1">
    <location>
        <begin position="377"/>
        <end position="557"/>
    </location>
</feature>
<dbReference type="KEGG" id="ssm:Spirs_2559"/>
<dbReference type="InterPro" id="IPR017853">
    <property type="entry name" value="GH"/>
</dbReference>
<dbReference type="OrthoDB" id="367423at2"/>
<dbReference type="SUPFAM" id="SSF51445">
    <property type="entry name" value="(Trans)glycosidases"/>
    <property type="match status" value="1"/>
</dbReference>
<evidence type="ECO:0000259" key="1">
    <source>
        <dbReference type="Pfam" id="PF08532"/>
    </source>
</evidence>